<dbReference type="PANTHER" id="PTHR47331:SF1">
    <property type="entry name" value="GAG-LIKE PROTEIN"/>
    <property type="match status" value="1"/>
</dbReference>
<dbReference type="Gene3D" id="1.10.340.70">
    <property type="match status" value="1"/>
</dbReference>
<dbReference type="Pfam" id="PF17921">
    <property type="entry name" value="Integrase_H2C2"/>
    <property type="match status" value="1"/>
</dbReference>
<dbReference type="Pfam" id="PF18701">
    <property type="entry name" value="DUF5641"/>
    <property type="match status" value="1"/>
</dbReference>
<dbReference type="PANTHER" id="PTHR47331">
    <property type="entry name" value="PHD-TYPE DOMAIN-CONTAINING PROTEIN"/>
    <property type="match status" value="1"/>
</dbReference>
<dbReference type="InterPro" id="IPR008042">
    <property type="entry name" value="Retrotrans_Pao"/>
</dbReference>
<dbReference type="AlphaFoldDB" id="A0A0J7JZS0"/>
<dbReference type="STRING" id="67767.A0A0J7JZS0"/>
<dbReference type="Gene3D" id="3.30.420.10">
    <property type="entry name" value="Ribonuclease H-like superfamily/Ribonuclease H"/>
    <property type="match status" value="1"/>
</dbReference>
<gene>
    <name evidence="2" type="ORF">RF55_19391</name>
</gene>
<keyword evidence="3" id="KW-1185">Reference proteome</keyword>
<dbReference type="InterPro" id="IPR036397">
    <property type="entry name" value="RNaseH_sf"/>
</dbReference>
<dbReference type="EMBL" id="LBMM01018894">
    <property type="protein sequence ID" value="KMQ83668.1"/>
    <property type="molecule type" value="Genomic_DNA"/>
</dbReference>
<dbReference type="Pfam" id="PF05380">
    <property type="entry name" value="Peptidase_A17"/>
    <property type="match status" value="1"/>
</dbReference>
<dbReference type="GO" id="GO:0015074">
    <property type="term" value="P:DNA integration"/>
    <property type="evidence" value="ECO:0007669"/>
    <property type="project" value="InterPro"/>
</dbReference>
<dbReference type="SUPFAM" id="SSF53098">
    <property type="entry name" value="Ribonuclease H-like"/>
    <property type="match status" value="1"/>
</dbReference>
<feature type="non-terminal residue" evidence="2">
    <location>
        <position position="1"/>
    </location>
</feature>
<comment type="caution">
    <text evidence="2">The sequence shown here is derived from an EMBL/GenBank/DDBJ whole genome shotgun (WGS) entry which is preliminary data.</text>
</comment>
<organism evidence="2 3">
    <name type="scientific">Lasius niger</name>
    <name type="common">Black garden ant</name>
    <dbReference type="NCBI Taxonomy" id="67767"/>
    <lineage>
        <taxon>Eukaryota</taxon>
        <taxon>Metazoa</taxon>
        <taxon>Ecdysozoa</taxon>
        <taxon>Arthropoda</taxon>
        <taxon>Hexapoda</taxon>
        <taxon>Insecta</taxon>
        <taxon>Pterygota</taxon>
        <taxon>Neoptera</taxon>
        <taxon>Endopterygota</taxon>
        <taxon>Hymenoptera</taxon>
        <taxon>Apocrita</taxon>
        <taxon>Aculeata</taxon>
        <taxon>Formicoidea</taxon>
        <taxon>Formicidae</taxon>
        <taxon>Formicinae</taxon>
        <taxon>Lasius</taxon>
        <taxon>Lasius</taxon>
    </lineage>
</organism>
<dbReference type="GO" id="GO:0003676">
    <property type="term" value="F:nucleic acid binding"/>
    <property type="evidence" value="ECO:0007669"/>
    <property type="project" value="InterPro"/>
</dbReference>
<reference evidence="2 3" key="1">
    <citation type="submission" date="2015-04" db="EMBL/GenBank/DDBJ databases">
        <title>Lasius niger genome sequencing.</title>
        <authorList>
            <person name="Konorov E.A."/>
            <person name="Nikitin M.A."/>
            <person name="Kirill M.V."/>
            <person name="Chang P."/>
        </authorList>
    </citation>
    <scope>NUCLEOTIDE SEQUENCE [LARGE SCALE GENOMIC DNA]</scope>
    <source>
        <tissue evidence="2">Whole</tissue>
    </source>
</reference>
<accession>A0A0J7JZS0</accession>
<feature type="domain" description="Integrase catalytic" evidence="1">
    <location>
        <begin position="450"/>
        <end position="647"/>
    </location>
</feature>
<dbReference type="OrthoDB" id="7551539at2759"/>
<dbReference type="Proteomes" id="UP000036403">
    <property type="component" value="Unassembled WGS sequence"/>
</dbReference>
<evidence type="ECO:0000313" key="3">
    <source>
        <dbReference type="Proteomes" id="UP000036403"/>
    </source>
</evidence>
<dbReference type="InterPro" id="IPR040676">
    <property type="entry name" value="DUF5641"/>
</dbReference>
<evidence type="ECO:0000259" key="1">
    <source>
        <dbReference type="PROSITE" id="PS50994"/>
    </source>
</evidence>
<name>A0A0J7JZS0_LASNI</name>
<dbReference type="PaxDb" id="67767-A0A0J7JZS0"/>
<protein>
    <recommendedName>
        <fullName evidence="1">Integrase catalytic domain-containing protein</fullName>
    </recommendedName>
</protein>
<dbReference type="PROSITE" id="PS50994">
    <property type="entry name" value="INTEGRASE"/>
    <property type="match status" value="1"/>
</dbReference>
<sequence>AILSEVASIFDPLGWLAPVVIYAKIFLQELWSLKLGWDDKLPEPIASRWSHFHLQLPLLDEFSIPRFVLSVQSDFVEIHAFCDASQSAYCAVVYIRSVTIDHGIKVSLLTSKTRVAPVKTVSLPRLELCSALLLTNLLEAVLPTLNINISKCFAWSDSRVTLAWIASEPRRWLPFVANRVAKIQEAVPDIEWNHIPGADNPADCGTRGLLPSQFLECKLWTQGPEFLLQFPDQRIERQSSQTFEFEELHLKEQRKVIATAVSQFQPDPVIFKFSSLSKLSRVLAWCKRFIFNCRKSISERISSHLTSTELSDAILVVVKLVQQAEFGDELQRLKAGKPLKASSKLSSLCPFLDSQGIMRVGGRLRNANVSPDTKHPVIIPKNHHFTNLVMQHFHVTHLHAAPQLLLSVIRQKYWIPCGRDVVRRFVRNCTICFRLSAASMNQVMGDLPASRVTPSKAFSTCGVDFAGPFLAKERNGRGKKSFKVFIALFVCFSTCAIHLEVVSDLTTQAFIGSLKRFISRRGKPSEIVSDCGTNFIGADRELKGILKNLLSSTTDSSVFSFAASEGIRWKFNPPASPHHGGLWEAGVKSMKHHLRRTMGSSLLTLEELFTLAAQIEACLNSRPLCPLTADPNDLAPLTPGHFLIGSALTAIPEPDMTTISLSRLGRWQLVQRLLQQFWSRWSREFLSRLQQRPKWRTTKPNLAVGELVLIKNELLPPLRWKLARVIEVHPGKDDKVRVAPLKTDS</sequence>
<feature type="non-terminal residue" evidence="2">
    <location>
        <position position="745"/>
    </location>
</feature>
<dbReference type="InterPro" id="IPR041588">
    <property type="entry name" value="Integrase_H2C2"/>
</dbReference>
<dbReference type="InterPro" id="IPR012337">
    <property type="entry name" value="RNaseH-like_sf"/>
</dbReference>
<proteinExistence type="predicted"/>
<evidence type="ECO:0000313" key="2">
    <source>
        <dbReference type="EMBL" id="KMQ83668.1"/>
    </source>
</evidence>
<dbReference type="InterPro" id="IPR001584">
    <property type="entry name" value="Integrase_cat-core"/>
</dbReference>